<evidence type="ECO:0000313" key="2">
    <source>
        <dbReference type="EMBL" id="KQL48535.1"/>
    </source>
</evidence>
<dbReference type="PANTHER" id="PTHR46825">
    <property type="entry name" value="D-ALANYL-D-ALANINE-CARBOXYPEPTIDASE/ENDOPEPTIDASE AMPH"/>
    <property type="match status" value="1"/>
</dbReference>
<feature type="domain" description="Beta-lactamase-related" evidence="1">
    <location>
        <begin position="18"/>
        <end position="337"/>
    </location>
</feature>
<comment type="caution">
    <text evidence="2">The sequence shown here is derived from an EMBL/GenBank/DDBJ whole genome shotgun (WGS) entry which is preliminary data.</text>
</comment>
<dbReference type="PANTHER" id="PTHR46825:SF9">
    <property type="entry name" value="BETA-LACTAMASE-RELATED DOMAIN-CONTAINING PROTEIN"/>
    <property type="match status" value="1"/>
</dbReference>
<reference evidence="2 3" key="1">
    <citation type="submission" date="2015-09" db="EMBL/GenBank/DDBJ databases">
        <title>Genome sequencing project for genomic taxonomy and phylogenomics of Bacillus-like bacteria.</title>
        <authorList>
            <person name="Liu B."/>
            <person name="Wang J."/>
            <person name="Zhu Y."/>
            <person name="Liu G."/>
            <person name="Chen Q."/>
            <person name="Chen Z."/>
            <person name="Lan J."/>
            <person name="Che J."/>
            <person name="Ge C."/>
            <person name="Shi H."/>
            <person name="Pan Z."/>
            <person name="Liu X."/>
        </authorList>
    </citation>
    <scope>NUCLEOTIDE SEQUENCE [LARGE SCALE GENOMIC DNA]</scope>
    <source>
        <strain evidence="2 3">DSM 8552</strain>
    </source>
</reference>
<proteinExistence type="predicted"/>
<name>A0ABR5NAF6_BRECH</name>
<accession>A0ABR5NAF6</accession>
<gene>
    <name evidence="2" type="ORF">AN963_01635</name>
</gene>
<dbReference type="EMBL" id="LJJB01000007">
    <property type="protein sequence ID" value="KQL48535.1"/>
    <property type="molecule type" value="Genomic_DNA"/>
</dbReference>
<dbReference type="Gene3D" id="3.40.710.10">
    <property type="entry name" value="DD-peptidase/beta-lactamase superfamily"/>
    <property type="match status" value="1"/>
</dbReference>
<dbReference type="InterPro" id="IPR050491">
    <property type="entry name" value="AmpC-like"/>
</dbReference>
<organism evidence="2 3">
    <name type="scientific">Brevibacillus choshinensis</name>
    <dbReference type="NCBI Taxonomy" id="54911"/>
    <lineage>
        <taxon>Bacteria</taxon>
        <taxon>Bacillati</taxon>
        <taxon>Bacillota</taxon>
        <taxon>Bacilli</taxon>
        <taxon>Bacillales</taxon>
        <taxon>Paenibacillaceae</taxon>
        <taxon>Brevibacillus</taxon>
    </lineage>
</organism>
<dbReference type="Proteomes" id="UP000051063">
    <property type="component" value="Unassembled WGS sequence"/>
</dbReference>
<dbReference type="InterPro" id="IPR012338">
    <property type="entry name" value="Beta-lactam/transpept-like"/>
</dbReference>
<dbReference type="SUPFAM" id="SSF56601">
    <property type="entry name" value="beta-lactamase/transpeptidase-like"/>
    <property type="match status" value="1"/>
</dbReference>
<dbReference type="Pfam" id="PF00144">
    <property type="entry name" value="Beta-lactamase"/>
    <property type="match status" value="1"/>
</dbReference>
<sequence>MKRGKHSVTLSLLNETEFEAFVERFMDREKVPGLAIAISQEGEVIYQKGFGMRDLETKEPVSPTTIFGVASVTKSFTAMAIMQLVAEGKLALEDPVIKHIPSFQLSDGSDSSRVQIRHLLSHTTGVPPMVRREDLTKLNDHLDYLASASYELLGEPGEYISYCNDTFLLLGAIIERVTGRLYRRYVSDLLLEPLEMHRSTFSLEELARLQNVSVPYVKQAGLSEVKKAEWPTLGNYEVGGGIRSNVLDLLKYGQLYVNGGRIHEKAIASEALLQGMWQPVHPLTRTAWYGYALRVVPNYAVGVTLVEHGGGQSGVSSNFGFVPEKGLVVAVLSNLDQVPIRDVWLAAVNGCLGFPLDQKEEREPDYVASPEELEKLVGTYLSAEGGHMSVFLREGNPVVDVAGTEFELRPSGSDTLVIKANEMPIRFFFKTEQKVWAALLGLRMLTRSE</sequence>
<evidence type="ECO:0000313" key="3">
    <source>
        <dbReference type="Proteomes" id="UP000051063"/>
    </source>
</evidence>
<protein>
    <recommendedName>
        <fullName evidence="1">Beta-lactamase-related domain-containing protein</fullName>
    </recommendedName>
</protein>
<evidence type="ECO:0000259" key="1">
    <source>
        <dbReference type="Pfam" id="PF00144"/>
    </source>
</evidence>
<dbReference type="InterPro" id="IPR001466">
    <property type="entry name" value="Beta-lactam-related"/>
</dbReference>
<keyword evidence="3" id="KW-1185">Reference proteome</keyword>